<evidence type="ECO:0000259" key="9">
    <source>
        <dbReference type="Pfam" id="PF21082"/>
    </source>
</evidence>
<keyword evidence="5 7" id="KW-1133">Transmembrane helix</keyword>
<dbReference type="SUPFAM" id="SSF50182">
    <property type="entry name" value="Sm-like ribonucleoproteins"/>
    <property type="match status" value="1"/>
</dbReference>
<dbReference type="RefSeq" id="WP_311387565.1">
    <property type="nucleotide sequence ID" value="NZ_JAVRHU010000002.1"/>
</dbReference>
<feature type="domain" description="Mechanosensitive ion channel MscS C-terminal" evidence="9">
    <location>
        <begin position="179"/>
        <end position="258"/>
    </location>
</feature>
<evidence type="ECO:0000256" key="2">
    <source>
        <dbReference type="ARBA" id="ARBA00008017"/>
    </source>
</evidence>
<evidence type="ECO:0000256" key="6">
    <source>
        <dbReference type="ARBA" id="ARBA00023136"/>
    </source>
</evidence>
<evidence type="ECO:0000313" key="10">
    <source>
        <dbReference type="EMBL" id="MDT0621495.1"/>
    </source>
</evidence>
<dbReference type="EMBL" id="JAVRHU010000002">
    <property type="protein sequence ID" value="MDT0621495.1"/>
    <property type="molecule type" value="Genomic_DNA"/>
</dbReference>
<comment type="caution">
    <text evidence="10">The sequence shown here is derived from an EMBL/GenBank/DDBJ whole genome shotgun (WGS) entry which is preliminary data.</text>
</comment>
<reference evidence="10 11" key="1">
    <citation type="submission" date="2023-09" db="EMBL/GenBank/DDBJ databases">
        <authorList>
            <person name="Rey-Velasco X."/>
        </authorList>
    </citation>
    <scope>NUCLEOTIDE SEQUENCE [LARGE SCALE GENOMIC DNA]</scope>
    <source>
        <strain evidence="10 11">P007</strain>
    </source>
</reference>
<proteinExistence type="inferred from homology"/>
<dbReference type="InterPro" id="IPR045275">
    <property type="entry name" value="MscS_archaea/bacteria_type"/>
</dbReference>
<sequence>MDQVTYYAELLRDNAIAYAPRVLGAILLLWLGFKLLKKVDKLLTNSLTRLKVSDTMRPFIISMVNTALKLVLILIAVSILGVELSGLVTVVAAMGFAIGLSLQGSLGNFASGILILFLKPYKVHDWIQVDESFGKVEEIGIFNSVLVTPGNKTLIVPNSKITDGVVTNYSEKGWVRLELNAHMPYEEDFPRVQQLIADALMNTPFVLNEPAPEIGIESFDSHNVILAIRPYVLPDDYWEATFEAHKAVKRVFHEHNIRVAYSEGIELGSVGA</sequence>
<feature type="domain" description="Mechanosensitive ion channel MscS" evidence="8">
    <location>
        <begin position="105"/>
        <end position="170"/>
    </location>
</feature>
<dbReference type="PANTHER" id="PTHR30221">
    <property type="entry name" value="SMALL-CONDUCTANCE MECHANOSENSITIVE CHANNEL"/>
    <property type="match status" value="1"/>
</dbReference>
<evidence type="ECO:0000256" key="3">
    <source>
        <dbReference type="ARBA" id="ARBA00022475"/>
    </source>
</evidence>
<dbReference type="InterPro" id="IPR006685">
    <property type="entry name" value="MscS_channel_2nd"/>
</dbReference>
<feature type="transmembrane region" description="Helical" evidence="7">
    <location>
        <begin position="87"/>
        <end position="118"/>
    </location>
</feature>
<dbReference type="Pfam" id="PF21082">
    <property type="entry name" value="MS_channel_3rd"/>
    <property type="match status" value="1"/>
</dbReference>
<dbReference type="InterPro" id="IPR010920">
    <property type="entry name" value="LSM_dom_sf"/>
</dbReference>
<evidence type="ECO:0000256" key="1">
    <source>
        <dbReference type="ARBA" id="ARBA00004651"/>
    </source>
</evidence>
<keyword evidence="6 7" id="KW-0472">Membrane</keyword>
<dbReference type="PANTHER" id="PTHR30221:SF1">
    <property type="entry name" value="SMALL-CONDUCTANCE MECHANOSENSITIVE CHANNEL"/>
    <property type="match status" value="1"/>
</dbReference>
<gene>
    <name evidence="10" type="ORF">RM520_07655</name>
</gene>
<dbReference type="SUPFAM" id="SSF82689">
    <property type="entry name" value="Mechanosensitive channel protein MscS (YggB), C-terminal domain"/>
    <property type="match status" value="1"/>
</dbReference>
<keyword evidence="11" id="KW-1185">Reference proteome</keyword>
<dbReference type="InterPro" id="IPR023408">
    <property type="entry name" value="MscS_beta-dom_sf"/>
</dbReference>
<dbReference type="InterPro" id="IPR011066">
    <property type="entry name" value="MscS_channel_C_sf"/>
</dbReference>
<organism evidence="10 11">
    <name type="scientific">Croceitalea vernalis</name>
    <dbReference type="NCBI Taxonomy" id="3075599"/>
    <lineage>
        <taxon>Bacteria</taxon>
        <taxon>Pseudomonadati</taxon>
        <taxon>Bacteroidota</taxon>
        <taxon>Flavobacteriia</taxon>
        <taxon>Flavobacteriales</taxon>
        <taxon>Flavobacteriaceae</taxon>
        <taxon>Croceitalea</taxon>
    </lineage>
</organism>
<keyword evidence="4 7" id="KW-0812">Transmembrane</keyword>
<evidence type="ECO:0000256" key="5">
    <source>
        <dbReference type="ARBA" id="ARBA00022989"/>
    </source>
</evidence>
<accession>A0ABU3BH48</accession>
<evidence type="ECO:0000256" key="4">
    <source>
        <dbReference type="ARBA" id="ARBA00022692"/>
    </source>
</evidence>
<comment type="similarity">
    <text evidence="2">Belongs to the MscS (TC 1.A.23) family.</text>
</comment>
<dbReference type="SUPFAM" id="SSF82861">
    <property type="entry name" value="Mechanosensitive channel protein MscS (YggB), transmembrane region"/>
    <property type="match status" value="1"/>
</dbReference>
<dbReference type="Gene3D" id="1.10.287.1260">
    <property type="match status" value="1"/>
</dbReference>
<comment type="subcellular location">
    <subcellularLocation>
        <location evidence="1">Cell membrane</location>
        <topology evidence="1">Multi-pass membrane protein</topology>
    </subcellularLocation>
</comment>
<dbReference type="Gene3D" id="2.30.30.60">
    <property type="match status" value="1"/>
</dbReference>
<feature type="transmembrane region" description="Helical" evidence="7">
    <location>
        <begin position="15"/>
        <end position="33"/>
    </location>
</feature>
<evidence type="ECO:0000259" key="8">
    <source>
        <dbReference type="Pfam" id="PF00924"/>
    </source>
</evidence>
<keyword evidence="3" id="KW-1003">Cell membrane</keyword>
<name>A0ABU3BH48_9FLAO</name>
<dbReference type="Gene3D" id="3.30.70.100">
    <property type="match status" value="1"/>
</dbReference>
<dbReference type="Pfam" id="PF05552">
    <property type="entry name" value="MS_channel_1st_1"/>
    <property type="match status" value="1"/>
</dbReference>
<feature type="transmembrane region" description="Helical" evidence="7">
    <location>
        <begin position="59"/>
        <end position="81"/>
    </location>
</feature>
<dbReference type="InterPro" id="IPR011014">
    <property type="entry name" value="MscS_channel_TM-2"/>
</dbReference>
<dbReference type="InterPro" id="IPR049278">
    <property type="entry name" value="MS_channel_C"/>
</dbReference>
<evidence type="ECO:0000313" key="11">
    <source>
        <dbReference type="Proteomes" id="UP001250662"/>
    </source>
</evidence>
<dbReference type="Proteomes" id="UP001250662">
    <property type="component" value="Unassembled WGS sequence"/>
</dbReference>
<dbReference type="Pfam" id="PF00924">
    <property type="entry name" value="MS_channel_2nd"/>
    <property type="match status" value="1"/>
</dbReference>
<dbReference type="InterPro" id="IPR008910">
    <property type="entry name" value="MSC_TM_helix"/>
</dbReference>
<protein>
    <submittedName>
        <fullName evidence="10">Mechanosensitive ion channel family protein</fullName>
    </submittedName>
</protein>
<evidence type="ECO:0000256" key="7">
    <source>
        <dbReference type="SAM" id="Phobius"/>
    </source>
</evidence>